<feature type="transmembrane region" description="Helical" evidence="1">
    <location>
        <begin position="57"/>
        <end position="80"/>
    </location>
</feature>
<evidence type="ECO:0000313" key="2">
    <source>
        <dbReference type="EMBL" id="RKS71261.1"/>
    </source>
</evidence>
<name>A0A495QHP2_9ACTN</name>
<feature type="transmembrane region" description="Helical" evidence="1">
    <location>
        <begin position="92"/>
        <end position="110"/>
    </location>
</feature>
<dbReference type="Proteomes" id="UP000274601">
    <property type="component" value="Unassembled WGS sequence"/>
</dbReference>
<accession>A0A495QHP2</accession>
<protein>
    <submittedName>
        <fullName evidence="2">Uncharacterized protein</fullName>
    </submittedName>
</protein>
<sequence length="136" mass="14497">MKGLLWRWTAVLPPTLTGMSIAGLWGMSALEERADRTRLSACLHNPSAAHWSHGYDAWLPLTVLTSALLGALLAATVILANAPAPRWLRSSCYPTMAIALIAVFPAAMAANDHYELPGADVRSLLTPPCPSALPGR</sequence>
<reference evidence="2 3" key="1">
    <citation type="submission" date="2018-10" db="EMBL/GenBank/DDBJ databases">
        <title>Genomic Encyclopedia of Archaeal and Bacterial Type Strains, Phase II (KMG-II): from individual species to whole genera.</title>
        <authorList>
            <person name="Goeker M."/>
        </authorList>
    </citation>
    <scope>NUCLEOTIDE SEQUENCE [LARGE SCALE GENOMIC DNA]</scope>
    <source>
        <strain evidence="2 3">DSM 43383</strain>
    </source>
</reference>
<dbReference type="EMBL" id="RBWU01000006">
    <property type="protein sequence ID" value="RKS71261.1"/>
    <property type="molecule type" value="Genomic_DNA"/>
</dbReference>
<dbReference type="AlphaFoldDB" id="A0A495QHP2"/>
<keyword evidence="1" id="KW-0472">Membrane</keyword>
<dbReference type="OrthoDB" id="3479208at2"/>
<dbReference type="RefSeq" id="WP_147449581.1">
    <property type="nucleotide sequence ID" value="NZ_RBWU01000006.1"/>
</dbReference>
<gene>
    <name evidence="2" type="ORF">BZB76_5750</name>
</gene>
<keyword evidence="1" id="KW-1133">Transmembrane helix</keyword>
<keyword evidence="1" id="KW-0812">Transmembrane</keyword>
<evidence type="ECO:0000256" key="1">
    <source>
        <dbReference type="SAM" id="Phobius"/>
    </source>
</evidence>
<evidence type="ECO:0000313" key="3">
    <source>
        <dbReference type="Proteomes" id="UP000274601"/>
    </source>
</evidence>
<proteinExistence type="predicted"/>
<keyword evidence="3" id="KW-1185">Reference proteome</keyword>
<organism evidence="2 3">
    <name type="scientific">Actinomadura pelletieri DSM 43383</name>
    <dbReference type="NCBI Taxonomy" id="1120940"/>
    <lineage>
        <taxon>Bacteria</taxon>
        <taxon>Bacillati</taxon>
        <taxon>Actinomycetota</taxon>
        <taxon>Actinomycetes</taxon>
        <taxon>Streptosporangiales</taxon>
        <taxon>Thermomonosporaceae</taxon>
        <taxon>Actinomadura</taxon>
    </lineage>
</organism>
<comment type="caution">
    <text evidence="2">The sequence shown here is derived from an EMBL/GenBank/DDBJ whole genome shotgun (WGS) entry which is preliminary data.</text>
</comment>